<feature type="domain" description="PurM-like N-terminal" evidence="2">
    <location>
        <begin position="31"/>
        <end position="143"/>
    </location>
</feature>
<feature type="binding site" evidence="1">
    <location>
        <position position="321"/>
    </location>
    <ligand>
        <name>substrate</name>
    </ligand>
</feature>
<sequence>MSDDLGAVGELAALARILPRLGGAAALLGPGDDAALLAAPDGRVLLSTDVMVEGPDFRRAWSTPEDLGRKAVATNLADVAAMGGAPTGLLVALTAPADTPVTLLEGIADGMAAACSVLAPGIGVVGGDLTRSPVLTIAVTVAGDLQGRAPVTRAGARPGDVLGYAGDLGLAGAALRLLFAAGEQDPAAVAALRRDRPGLLAAQLAPTPPIAAGPAAALAGATAMLDVSDGLLRDGARIARASGVDLDLDASAVEREADVVAAAAGCSAEEALAAVLGGGEDHGLLATFSGALPTGFRRLGRVLEGTGEVRLGGAVASDAGWDSFAG</sequence>
<name>A0ABW4LIX0_9MICO</name>
<keyword evidence="1 4" id="KW-0418">Kinase</keyword>
<feature type="binding site" evidence="1">
    <location>
        <position position="226"/>
    </location>
    <ligand>
        <name>Mg(2+)</name>
        <dbReference type="ChEBI" id="CHEBI:18420"/>
        <label>3</label>
    </ligand>
</feature>
<comment type="function">
    <text evidence="1">Catalyzes the ATP-dependent phosphorylation of thiamine-monophosphate (TMP) to form thiamine-pyrophosphate (TPP), the active form of vitamin B1.</text>
</comment>
<dbReference type="EMBL" id="JBHUEA010000021">
    <property type="protein sequence ID" value="MFD1722487.1"/>
    <property type="molecule type" value="Genomic_DNA"/>
</dbReference>
<dbReference type="Gene3D" id="3.90.650.10">
    <property type="entry name" value="PurM-like C-terminal domain"/>
    <property type="match status" value="1"/>
</dbReference>
<feature type="binding site" evidence="1">
    <location>
        <position position="47"/>
    </location>
    <ligand>
        <name>Mg(2+)</name>
        <dbReference type="ChEBI" id="CHEBI:18420"/>
        <label>4</label>
    </ligand>
</feature>
<feature type="binding site" evidence="1">
    <location>
        <position position="33"/>
    </location>
    <ligand>
        <name>Mg(2+)</name>
        <dbReference type="ChEBI" id="CHEBI:18420"/>
        <label>4</label>
    </ligand>
</feature>
<dbReference type="SUPFAM" id="SSF56042">
    <property type="entry name" value="PurM C-terminal domain-like"/>
    <property type="match status" value="1"/>
</dbReference>
<comment type="miscellaneous">
    <text evidence="1">Reaction mechanism of ThiL seems to utilize a direct, inline transfer of the gamma-phosphate of ATP to TMP rather than a phosphorylated enzyme intermediate.</text>
</comment>
<feature type="binding site" evidence="1">
    <location>
        <position position="49"/>
    </location>
    <ligand>
        <name>Mg(2+)</name>
        <dbReference type="ChEBI" id="CHEBI:18420"/>
        <label>1</label>
    </ligand>
</feature>
<keyword evidence="1" id="KW-0479">Metal-binding</keyword>
<dbReference type="SUPFAM" id="SSF55326">
    <property type="entry name" value="PurM N-terminal domain-like"/>
    <property type="match status" value="1"/>
</dbReference>
<keyword evidence="1" id="KW-0460">Magnesium</keyword>
<comment type="similarity">
    <text evidence="1">Belongs to the thiamine-monophosphate kinase family.</text>
</comment>
<dbReference type="Gene3D" id="3.30.1330.10">
    <property type="entry name" value="PurM-like, N-terminal domain"/>
    <property type="match status" value="1"/>
</dbReference>
<dbReference type="RefSeq" id="WP_377935631.1">
    <property type="nucleotide sequence ID" value="NZ_JBHUEA010000021.1"/>
</dbReference>
<comment type="caution">
    <text evidence="1">Lacks conserved residue(s) required for the propagation of feature annotation.</text>
</comment>
<evidence type="ECO:0000259" key="3">
    <source>
        <dbReference type="Pfam" id="PF02769"/>
    </source>
</evidence>
<feature type="domain" description="PurM-like C-terminal" evidence="3">
    <location>
        <begin position="157"/>
        <end position="304"/>
    </location>
</feature>
<organism evidence="4 5">
    <name type="scientific">Amnibacterium endophyticum</name>
    <dbReference type="NCBI Taxonomy" id="2109337"/>
    <lineage>
        <taxon>Bacteria</taxon>
        <taxon>Bacillati</taxon>
        <taxon>Actinomycetota</taxon>
        <taxon>Actinomycetes</taxon>
        <taxon>Micrococcales</taxon>
        <taxon>Microbacteriaceae</taxon>
        <taxon>Amnibacterium</taxon>
    </lineage>
</organism>
<dbReference type="PIRSF" id="PIRSF005303">
    <property type="entry name" value="Thiam_monoph_kin"/>
    <property type="match status" value="1"/>
</dbReference>
<dbReference type="Pfam" id="PF02769">
    <property type="entry name" value="AIRS_C"/>
    <property type="match status" value="1"/>
</dbReference>
<dbReference type="Pfam" id="PF00586">
    <property type="entry name" value="AIRS"/>
    <property type="match status" value="1"/>
</dbReference>
<dbReference type="NCBIfam" id="TIGR01379">
    <property type="entry name" value="thiL"/>
    <property type="match status" value="1"/>
</dbReference>
<comment type="catalytic activity">
    <reaction evidence="1">
        <text>thiamine phosphate + ATP = thiamine diphosphate + ADP</text>
        <dbReference type="Rhea" id="RHEA:15913"/>
        <dbReference type="ChEBI" id="CHEBI:30616"/>
        <dbReference type="ChEBI" id="CHEBI:37575"/>
        <dbReference type="ChEBI" id="CHEBI:58937"/>
        <dbReference type="ChEBI" id="CHEBI:456216"/>
        <dbReference type="EC" id="2.7.4.16"/>
    </reaction>
</comment>
<evidence type="ECO:0000256" key="1">
    <source>
        <dbReference type="HAMAP-Rule" id="MF_02128"/>
    </source>
</evidence>
<dbReference type="PANTHER" id="PTHR30270:SF0">
    <property type="entry name" value="THIAMINE-MONOPHOSPHATE KINASE"/>
    <property type="match status" value="1"/>
</dbReference>
<comment type="pathway">
    <text evidence="1">Cofactor biosynthesis; thiamine diphosphate biosynthesis; thiamine diphosphate from thiamine phosphate: step 1/1.</text>
</comment>
<dbReference type="NCBIfam" id="NF004351">
    <property type="entry name" value="PRK05731.1-4"/>
    <property type="match status" value="1"/>
</dbReference>
<feature type="binding site" evidence="1">
    <location>
        <position position="128"/>
    </location>
    <ligand>
        <name>Mg(2+)</name>
        <dbReference type="ChEBI" id="CHEBI:18420"/>
        <label>1</label>
    </ligand>
</feature>
<evidence type="ECO:0000313" key="4">
    <source>
        <dbReference type="EMBL" id="MFD1722487.1"/>
    </source>
</evidence>
<evidence type="ECO:0000313" key="5">
    <source>
        <dbReference type="Proteomes" id="UP001597347"/>
    </source>
</evidence>
<keyword evidence="1" id="KW-0784">Thiamine biosynthesis</keyword>
<feature type="binding site" evidence="1">
    <location>
        <begin position="127"/>
        <end position="128"/>
    </location>
    <ligand>
        <name>ATP</name>
        <dbReference type="ChEBI" id="CHEBI:30616"/>
    </ligand>
</feature>
<keyword evidence="1 4" id="KW-0808">Transferase</keyword>
<feature type="binding site" evidence="1">
    <location>
        <position position="48"/>
    </location>
    <ligand>
        <name>Mg(2+)</name>
        <dbReference type="ChEBI" id="CHEBI:18420"/>
        <label>1</label>
    </ligand>
</feature>
<dbReference type="InterPro" id="IPR010918">
    <property type="entry name" value="PurM-like_C_dom"/>
</dbReference>
<feature type="binding site" evidence="1">
    <location>
        <position position="78"/>
    </location>
    <ligand>
        <name>Mg(2+)</name>
        <dbReference type="ChEBI" id="CHEBI:18420"/>
        <label>4</label>
    </ligand>
</feature>
<feature type="binding site" evidence="1">
    <location>
        <position position="280"/>
    </location>
    <ligand>
        <name>substrate</name>
    </ligand>
</feature>
<dbReference type="InterPro" id="IPR036676">
    <property type="entry name" value="PurM-like_C_sf"/>
</dbReference>
<feature type="binding site" evidence="1">
    <location>
        <position position="153"/>
    </location>
    <ligand>
        <name>ATP</name>
        <dbReference type="ChEBI" id="CHEBI:30616"/>
    </ligand>
</feature>
<keyword evidence="1" id="KW-0547">Nucleotide-binding</keyword>
<feature type="binding site" evidence="1">
    <location>
        <position position="78"/>
    </location>
    <ligand>
        <name>Mg(2+)</name>
        <dbReference type="ChEBI" id="CHEBI:18420"/>
        <label>3</label>
    </ligand>
</feature>
<reference evidence="5" key="1">
    <citation type="journal article" date="2019" name="Int. J. Syst. Evol. Microbiol.">
        <title>The Global Catalogue of Microorganisms (GCM) 10K type strain sequencing project: providing services to taxonomists for standard genome sequencing and annotation.</title>
        <authorList>
            <consortium name="The Broad Institute Genomics Platform"/>
            <consortium name="The Broad Institute Genome Sequencing Center for Infectious Disease"/>
            <person name="Wu L."/>
            <person name="Ma J."/>
        </authorList>
    </citation>
    <scope>NUCLEOTIDE SEQUENCE [LARGE SCALE GENOMIC DNA]</scope>
    <source>
        <strain evidence="5">CGMCC 1.12471</strain>
    </source>
</reference>
<keyword evidence="1" id="KW-0067">ATP-binding</keyword>
<dbReference type="EC" id="2.7.4.16" evidence="1"/>
<accession>A0ABW4LIX0</accession>
<dbReference type="CDD" id="cd02194">
    <property type="entry name" value="ThiL"/>
    <property type="match status" value="1"/>
</dbReference>
<feature type="binding site" evidence="1">
    <location>
        <position position="78"/>
    </location>
    <ligand>
        <name>Mg(2+)</name>
        <dbReference type="ChEBI" id="CHEBI:18420"/>
        <label>2</label>
    </ligand>
</feature>
<feature type="binding site" evidence="1">
    <location>
        <position position="228"/>
    </location>
    <ligand>
        <name>ATP</name>
        <dbReference type="ChEBI" id="CHEBI:30616"/>
    </ligand>
</feature>
<dbReference type="GO" id="GO:0009030">
    <property type="term" value="F:thiamine-phosphate kinase activity"/>
    <property type="evidence" value="ECO:0007669"/>
    <property type="project" value="UniProtKB-EC"/>
</dbReference>
<dbReference type="InterPro" id="IPR016188">
    <property type="entry name" value="PurM-like_N"/>
</dbReference>
<evidence type="ECO:0000259" key="2">
    <source>
        <dbReference type="Pfam" id="PF00586"/>
    </source>
</evidence>
<comment type="caution">
    <text evidence="4">The sequence shown here is derived from an EMBL/GenBank/DDBJ whole genome shotgun (WGS) entry which is preliminary data.</text>
</comment>
<protein>
    <recommendedName>
        <fullName evidence="1">Thiamine-monophosphate kinase</fullName>
        <shortName evidence="1">TMP kinase</shortName>
        <shortName evidence="1">Thiamine-phosphate kinase</shortName>
        <ecNumber evidence="1">2.7.4.16</ecNumber>
    </recommendedName>
</protein>
<proteinExistence type="inferred from homology"/>
<dbReference type="PANTHER" id="PTHR30270">
    <property type="entry name" value="THIAMINE-MONOPHOSPHATE KINASE"/>
    <property type="match status" value="1"/>
</dbReference>
<dbReference type="HAMAP" id="MF_02128">
    <property type="entry name" value="TMP_kinase"/>
    <property type="match status" value="1"/>
</dbReference>
<keyword evidence="5" id="KW-1185">Reference proteome</keyword>
<dbReference type="Proteomes" id="UP001597347">
    <property type="component" value="Unassembled WGS sequence"/>
</dbReference>
<feature type="binding site" evidence="1">
    <location>
        <position position="229"/>
    </location>
    <ligand>
        <name>Mg(2+)</name>
        <dbReference type="ChEBI" id="CHEBI:18420"/>
        <label>5</label>
    </ligand>
</feature>
<gene>
    <name evidence="1" type="primary">thiL</name>
    <name evidence="4" type="ORF">ACFSBI_13090</name>
</gene>
<dbReference type="InterPro" id="IPR006283">
    <property type="entry name" value="ThiL-like"/>
</dbReference>
<feature type="binding site" evidence="1">
    <location>
        <position position="56"/>
    </location>
    <ligand>
        <name>substrate</name>
    </ligand>
</feature>
<dbReference type="InterPro" id="IPR036921">
    <property type="entry name" value="PurM-like_N_sf"/>
</dbReference>
<feature type="binding site" evidence="1">
    <location>
        <position position="33"/>
    </location>
    <ligand>
        <name>Mg(2+)</name>
        <dbReference type="ChEBI" id="CHEBI:18420"/>
        <label>3</label>
    </ligand>
</feature>
<feature type="binding site" evidence="1">
    <location>
        <position position="49"/>
    </location>
    <ligand>
        <name>Mg(2+)</name>
        <dbReference type="ChEBI" id="CHEBI:18420"/>
        <label>2</label>
    </ligand>
</feature>